<dbReference type="PANTHER" id="PTHR35871:SF1">
    <property type="entry name" value="CXC1-LIKE CYSTEINE CLUSTER ASSOCIATED WITH KDZ TRANSPOSASES DOMAIN-CONTAINING PROTEIN"/>
    <property type="match status" value="1"/>
</dbReference>
<feature type="compositionally biased region" description="Acidic residues" evidence="1">
    <location>
        <begin position="92"/>
        <end position="131"/>
    </location>
</feature>
<feature type="compositionally biased region" description="Low complexity" evidence="1">
    <location>
        <begin position="77"/>
        <end position="87"/>
    </location>
</feature>
<organism evidence="2 3">
    <name type="scientific">Rhizoctonia solani</name>
    <dbReference type="NCBI Taxonomy" id="456999"/>
    <lineage>
        <taxon>Eukaryota</taxon>
        <taxon>Fungi</taxon>
        <taxon>Dikarya</taxon>
        <taxon>Basidiomycota</taxon>
        <taxon>Agaricomycotina</taxon>
        <taxon>Agaricomycetes</taxon>
        <taxon>Cantharellales</taxon>
        <taxon>Ceratobasidiaceae</taxon>
        <taxon>Rhizoctonia</taxon>
    </lineage>
</organism>
<evidence type="ECO:0000313" key="3">
    <source>
        <dbReference type="Proteomes" id="UP000044841"/>
    </source>
</evidence>
<feature type="region of interest" description="Disordered" evidence="1">
    <location>
        <begin position="16"/>
        <end position="50"/>
    </location>
</feature>
<evidence type="ECO:0000256" key="1">
    <source>
        <dbReference type="SAM" id="MobiDB-lite"/>
    </source>
</evidence>
<evidence type="ECO:0000313" key="2">
    <source>
        <dbReference type="EMBL" id="CUA69228.1"/>
    </source>
</evidence>
<dbReference type="GO" id="GO:0003676">
    <property type="term" value="F:nucleic acid binding"/>
    <property type="evidence" value="ECO:0007669"/>
    <property type="project" value="InterPro"/>
</dbReference>
<proteinExistence type="predicted"/>
<dbReference type="InterPro" id="IPR036397">
    <property type="entry name" value="RNaseH_sf"/>
</dbReference>
<dbReference type="Gene3D" id="3.30.420.10">
    <property type="entry name" value="Ribonuclease H-like superfamily/Ribonuclease H"/>
    <property type="match status" value="1"/>
</dbReference>
<accession>A0A0K6FSQ3</accession>
<dbReference type="EMBL" id="CYGV01000703">
    <property type="protein sequence ID" value="CUA69228.1"/>
    <property type="molecule type" value="Genomic_DNA"/>
</dbReference>
<dbReference type="AlphaFoldDB" id="A0A0K6FSQ3"/>
<sequence length="719" mass="81196">MARKTVKQLEKIKQLKLNQQKRWTSQSATLDTDPTPNESPVPSPILQHNPVPELADLSILRQALLILDNTQNDPQTENYSSSENSPSPVLPEPDDDPGVDPENLPFEDPESVKEDSDDGITDNDGWWEAELDVGGSGADSEPENDCEIRIDNRPIPLTDQERLINKLDQIVKDSYRGRGKTRCSSFDEVTLSRIRMMTMSLRLSLGLKCGLVKASLWAATAIGRAKWAAASARQWIREFWKTGKLPENLHGKWNHSIIEDEDFKHALLGHLRCVGRYAGPKDIVEFFSTPEAELFSDLLDEPPSLRTAQRWMPILGYKWKTECRGQFADGHERDDVVDYRMNHFIPKWLEFERRMRTWDAEGNEIPPDLAPGEKEVVAHFHDETIYKAHERRMTRWIHEAETAGLYKKGEGLSLMLAHMVSAKYGFVQRASFDGNENDTARVVFRPGKERDGFFVCEDVCVQTKRVCEILVDEHPEEQHLLVFDNATTHRKFPVDTPVPSRMTLGPSDNVGGNAVGPSGEKIKVKFAAAKFADGSPQELYYPVNHRKKELRGAFKGLAKILEERGIPGARKLKLQCPTTKGRPGCPKNRKDCCARTIMANQLDIMAQKTILEILAESYGCSVLYLPKYHCELNPIEQVWGAAKRVYRDCPMSSSEADLIRNALASLDSVKLESICRFVARSIRFIHAYKDGLTGAQAAWANKQYHGHRVVTEAVLSLVD</sequence>
<keyword evidence="3" id="KW-1185">Reference proteome</keyword>
<name>A0A0K6FSQ3_9AGAM</name>
<reference evidence="2 3" key="1">
    <citation type="submission" date="2015-07" db="EMBL/GenBank/DDBJ databases">
        <authorList>
            <person name="Noorani M."/>
        </authorList>
    </citation>
    <scope>NUCLEOTIDE SEQUENCE [LARGE SCALE GENOMIC DNA]</scope>
    <source>
        <strain evidence="2">BBA 69670</strain>
    </source>
</reference>
<gene>
    <name evidence="2" type="ORF">RSOLAG22IIIB_13954</name>
</gene>
<feature type="region of interest" description="Disordered" evidence="1">
    <location>
        <begin position="72"/>
        <end position="145"/>
    </location>
</feature>
<protein>
    <submittedName>
        <fullName evidence="2">Uncharacterized protein</fullName>
    </submittedName>
</protein>
<feature type="compositionally biased region" description="Polar residues" evidence="1">
    <location>
        <begin position="16"/>
        <end position="36"/>
    </location>
</feature>
<dbReference type="Proteomes" id="UP000044841">
    <property type="component" value="Unassembled WGS sequence"/>
</dbReference>
<feature type="region of interest" description="Disordered" evidence="1">
    <location>
        <begin position="494"/>
        <end position="514"/>
    </location>
</feature>
<dbReference type="PANTHER" id="PTHR35871">
    <property type="entry name" value="EXPRESSED PROTEIN"/>
    <property type="match status" value="1"/>
</dbReference>